<protein>
    <submittedName>
        <fullName evidence="1">Uncharacterized protein</fullName>
    </submittedName>
</protein>
<organism evidence="1 2">
    <name type="scientific">Drosophila gunungcola</name>
    <name type="common">fruit fly</name>
    <dbReference type="NCBI Taxonomy" id="103775"/>
    <lineage>
        <taxon>Eukaryota</taxon>
        <taxon>Metazoa</taxon>
        <taxon>Ecdysozoa</taxon>
        <taxon>Arthropoda</taxon>
        <taxon>Hexapoda</taxon>
        <taxon>Insecta</taxon>
        <taxon>Pterygota</taxon>
        <taxon>Neoptera</taxon>
        <taxon>Endopterygota</taxon>
        <taxon>Diptera</taxon>
        <taxon>Brachycera</taxon>
        <taxon>Muscomorpha</taxon>
        <taxon>Ephydroidea</taxon>
        <taxon>Drosophilidae</taxon>
        <taxon>Drosophila</taxon>
        <taxon>Sophophora</taxon>
    </lineage>
</organism>
<gene>
    <name evidence="1" type="ORF">M5D96_006078</name>
</gene>
<accession>A0A9Q0BS55</accession>
<dbReference type="Proteomes" id="UP001059596">
    <property type="component" value="Unassembled WGS sequence"/>
</dbReference>
<proteinExistence type="predicted"/>
<feature type="non-terminal residue" evidence="1">
    <location>
        <position position="105"/>
    </location>
</feature>
<comment type="caution">
    <text evidence="1">The sequence shown here is derived from an EMBL/GenBank/DDBJ whole genome shotgun (WGS) entry which is preliminary data.</text>
</comment>
<evidence type="ECO:0000313" key="1">
    <source>
        <dbReference type="EMBL" id="KAI8041809.1"/>
    </source>
</evidence>
<dbReference type="AlphaFoldDB" id="A0A9Q0BS55"/>
<name>A0A9Q0BS55_9MUSC</name>
<sequence>MDRRRRESASAVTMGHWRAPSSEALGRVRRPKAPHSAKNRSENRVTRAELSGAGLHLAVNDCPQFQILFIFRAFLPFLRAFRLFPVVCKLVFFRLFRVIYHLGYC</sequence>
<dbReference type="EMBL" id="JAMKOV010000003">
    <property type="protein sequence ID" value="KAI8041809.1"/>
    <property type="molecule type" value="Genomic_DNA"/>
</dbReference>
<evidence type="ECO:0000313" key="2">
    <source>
        <dbReference type="Proteomes" id="UP001059596"/>
    </source>
</evidence>
<keyword evidence="2" id="KW-1185">Reference proteome</keyword>
<reference evidence="1" key="1">
    <citation type="journal article" date="2023" name="Genome Biol. Evol.">
        <title>Long-read-based Genome Assembly of Drosophila gunungcola Reveals Fewer Chemosensory Genes in Flower-breeding Species.</title>
        <authorList>
            <person name="Negi A."/>
            <person name="Liao B.Y."/>
            <person name="Yeh S.D."/>
        </authorList>
    </citation>
    <scope>NUCLEOTIDE SEQUENCE</scope>
    <source>
        <strain evidence="1">Sukarami</strain>
    </source>
</reference>